<dbReference type="OrthoDB" id="9780765at2"/>
<organism evidence="2 3">
    <name type="scientific">Polynucleobacter kasalickyi</name>
    <dbReference type="NCBI Taxonomy" id="1938817"/>
    <lineage>
        <taxon>Bacteria</taxon>
        <taxon>Pseudomonadati</taxon>
        <taxon>Pseudomonadota</taxon>
        <taxon>Betaproteobacteria</taxon>
        <taxon>Burkholderiales</taxon>
        <taxon>Burkholderiaceae</taxon>
        <taxon>Polynucleobacter</taxon>
    </lineage>
</organism>
<evidence type="ECO:0000313" key="3">
    <source>
        <dbReference type="Proteomes" id="UP000192708"/>
    </source>
</evidence>
<name>A0A1W1ZH71_9BURK</name>
<dbReference type="InterPro" id="IPR000073">
    <property type="entry name" value="AB_hydrolase_1"/>
</dbReference>
<accession>A0A1W1ZH71</accession>
<dbReference type="InterPro" id="IPR029058">
    <property type="entry name" value="AB_hydrolase_fold"/>
</dbReference>
<dbReference type="Pfam" id="PF00561">
    <property type="entry name" value="Abhydrolase_1"/>
    <property type="match status" value="1"/>
</dbReference>
<dbReference type="InterPro" id="IPR050228">
    <property type="entry name" value="Carboxylesterase_BioH"/>
</dbReference>
<dbReference type="RefSeq" id="WP_084283263.1">
    <property type="nucleotide sequence ID" value="NZ_FWXJ01000005.1"/>
</dbReference>
<feature type="domain" description="AB hydrolase-1" evidence="1">
    <location>
        <begin position="26"/>
        <end position="252"/>
    </location>
</feature>
<dbReference type="PANTHER" id="PTHR43194">
    <property type="entry name" value="HYDROLASE ALPHA/BETA FOLD FAMILY"/>
    <property type="match status" value="1"/>
</dbReference>
<evidence type="ECO:0000313" key="2">
    <source>
        <dbReference type="EMBL" id="SMC47398.1"/>
    </source>
</evidence>
<dbReference type="AlphaFoldDB" id="A0A1W1ZH71"/>
<dbReference type="SUPFAM" id="SSF53474">
    <property type="entry name" value="alpha/beta-Hydrolases"/>
    <property type="match status" value="1"/>
</dbReference>
<proteinExistence type="predicted"/>
<keyword evidence="3" id="KW-1185">Reference proteome</keyword>
<dbReference type="PRINTS" id="PR00111">
    <property type="entry name" value="ABHYDROLASE"/>
</dbReference>
<reference evidence="2 3" key="1">
    <citation type="submission" date="2017-04" db="EMBL/GenBank/DDBJ databases">
        <authorList>
            <person name="Afonso C.L."/>
            <person name="Miller P.J."/>
            <person name="Scott M.A."/>
            <person name="Spackman E."/>
            <person name="Goraichik I."/>
            <person name="Dimitrov K.M."/>
            <person name="Suarez D.L."/>
            <person name="Swayne D.E."/>
        </authorList>
    </citation>
    <scope>NUCLEOTIDE SEQUENCE [LARGE SCALE GENOMIC DNA]</scope>
    <source>
        <strain evidence="2 3">VK13</strain>
    </source>
</reference>
<dbReference type="Gene3D" id="3.40.50.1820">
    <property type="entry name" value="alpha/beta hydrolase"/>
    <property type="match status" value="1"/>
</dbReference>
<protein>
    <submittedName>
        <fullName evidence="2">3-oxoadipate enol-lactonase</fullName>
    </submittedName>
</protein>
<dbReference type="EMBL" id="FWXJ01000005">
    <property type="protein sequence ID" value="SMC47398.1"/>
    <property type="molecule type" value="Genomic_DNA"/>
</dbReference>
<gene>
    <name evidence="2" type="ORF">SAMN06296008_105104</name>
</gene>
<dbReference type="PANTHER" id="PTHR43194:SF2">
    <property type="entry name" value="PEROXISOMAL MEMBRANE PROTEIN LPX1"/>
    <property type="match status" value="1"/>
</dbReference>
<dbReference type="Proteomes" id="UP000192708">
    <property type="component" value="Unassembled WGS sequence"/>
</dbReference>
<dbReference type="STRING" id="1938817.SAMN06296008_105104"/>
<evidence type="ECO:0000259" key="1">
    <source>
        <dbReference type="Pfam" id="PF00561"/>
    </source>
</evidence>
<sequence>MSLNFESVNIQFNQHQLSIKTYGTGPAIVLFHSLLADQTSFEKVLPSLMKNHQVIVLSLPGFESSSFVGGALDTIADQIAGSLKTLNLSPAPIFIGNGYGGFVALNTALRHPSLASKLVLADCGACFSEPGRAAFRGMSENAKNNGLTAIADVAMRRLFAPAYQEQHPELIAQRKERFLSMNLETFHGACNALSTMDLRPLVKDLQIPSLVLCGEFDEATPPAMSEELASLLPNASLNILPGLAHVPQLQDPEAFFAAIDHFINS</sequence>